<evidence type="ECO:0000313" key="7">
    <source>
        <dbReference type="Proteomes" id="UP001497482"/>
    </source>
</evidence>
<evidence type="ECO:0000313" key="6">
    <source>
        <dbReference type="EMBL" id="CAL1572104.1"/>
    </source>
</evidence>
<dbReference type="InterPro" id="IPR038081">
    <property type="entry name" value="CalX-like_sf"/>
</dbReference>
<dbReference type="InterPro" id="IPR003644">
    <property type="entry name" value="Calx_beta"/>
</dbReference>
<dbReference type="GO" id="GO:0007154">
    <property type="term" value="P:cell communication"/>
    <property type="evidence" value="ECO:0007669"/>
    <property type="project" value="InterPro"/>
</dbReference>
<sequence length="279" mass="30843">MPRLLQLVLSLPLTDPHSPNHKTSRHPRHPDTRRTSSTAPTTPIPHPITTQPPRPHTTPSSPPPNVPTNTTPPTPTPPPAHNTPNRPPRRLDPYRNPLTPPPPPPPLAPCCHREQVAFGGGKSESPWASQSTVFIPSAVYNIEEDIGELFVPVRRSGDVSQELMVVCYTHQVTATGTVPTTVLSYSDYISRAEDHHSLLRFDRGEEEKACRVLIIDDSLYEDEESFNVSLSTPMGGGVGRRYSSTRVNIVPDMDDGKTRFIHLFMNCTNVLRKSPVSAE</sequence>
<dbReference type="SUPFAM" id="SSF141072">
    <property type="entry name" value="CalX-like"/>
    <property type="match status" value="1"/>
</dbReference>
<organism evidence="6 7">
    <name type="scientific">Knipowitschia caucasica</name>
    <name type="common">Caucasian dwarf goby</name>
    <name type="synonym">Pomatoschistus caucasicus</name>
    <dbReference type="NCBI Taxonomy" id="637954"/>
    <lineage>
        <taxon>Eukaryota</taxon>
        <taxon>Metazoa</taxon>
        <taxon>Chordata</taxon>
        <taxon>Craniata</taxon>
        <taxon>Vertebrata</taxon>
        <taxon>Euteleostomi</taxon>
        <taxon>Actinopterygii</taxon>
        <taxon>Neopterygii</taxon>
        <taxon>Teleostei</taxon>
        <taxon>Neoteleostei</taxon>
        <taxon>Acanthomorphata</taxon>
        <taxon>Gobiaria</taxon>
        <taxon>Gobiiformes</taxon>
        <taxon>Gobioidei</taxon>
        <taxon>Gobiidae</taxon>
        <taxon>Gobiinae</taxon>
        <taxon>Knipowitschia</taxon>
    </lineage>
</organism>
<feature type="compositionally biased region" description="Pro residues" evidence="4">
    <location>
        <begin position="98"/>
        <end position="107"/>
    </location>
</feature>
<dbReference type="Gene3D" id="2.60.40.2030">
    <property type="match status" value="1"/>
</dbReference>
<feature type="compositionally biased region" description="Basic residues" evidence="4">
    <location>
        <begin position="19"/>
        <end position="28"/>
    </location>
</feature>
<evidence type="ECO:0000256" key="3">
    <source>
        <dbReference type="ARBA" id="ARBA00022837"/>
    </source>
</evidence>
<keyword evidence="2" id="KW-0677">Repeat</keyword>
<accession>A0AAV2JAC2</accession>
<dbReference type="PANTHER" id="PTHR45739">
    <property type="entry name" value="MATRIX PROTEIN, PUTATIVE-RELATED"/>
    <property type="match status" value="1"/>
</dbReference>
<evidence type="ECO:0000256" key="4">
    <source>
        <dbReference type="SAM" id="MobiDB-lite"/>
    </source>
</evidence>
<feature type="domain" description="Calx-beta" evidence="5">
    <location>
        <begin position="118"/>
        <end position="231"/>
    </location>
</feature>
<protein>
    <recommendedName>
        <fullName evidence="5">Calx-beta domain-containing protein</fullName>
    </recommendedName>
</protein>
<dbReference type="AlphaFoldDB" id="A0AAV2JAC2"/>
<evidence type="ECO:0000256" key="1">
    <source>
        <dbReference type="ARBA" id="ARBA00022729"/>
    </source>
</evidence>
<keyword evidence="7" id="KW-1185">Reference proteome</keyword>
<evidence type="ECO:0000259" key="5">
    <source>
        <dbReference type="SMART" id="SM00237"/>
    </source>
</evidence>
<gene>
    <name evidence="6" type="ORF">KC01_LOCUS4152</name>
</gene>
<dbReference type="GO" id="GO:0016020">
    <property type="term" value="C:membrane"/>
    <property type="evidence" value="ECO:0007669"/>
    <property type="project" value="InterPro"/>
</dbReference>
<dbReference type="Pfam" id="PF03160">
    <property type="entry name" value="Calx-beta"/>
    <property type="match status" value="1"/>
</dbReference>
<dbReference type="EMBL" id="OZ035832">
    <property type="protein sequence ID" value="CAL1572104.1"/>
    <property type="molecule type" value="Genomic_DNA"/>
</dbReference>
<feature type="compositionally biased region" description="Pro residues" evidence="4">
    <location>
        <begin position="42"/>
        <end position="81"/>
    </location>
</feature>
<name>A0AAV2JAC2_KNICA</name>
<keyword evidence="3" id="KW-0106">Calcium</keyword>
<dbReference type="GO" id="GO:0009653">
    <property type="term" value="P:anatomical structure morphogenesis"/>
    <property type="evidence" value="ECO:0007669"/>
    <property type="project" value="TreeGrafter"/>
</dbReference>
<dbReference type="SMART" id="SM00237">
    <property type="entry name" value="Calx_beta"/>
    <property type="match status" value="1"/>
</dbReference>
<evidence type="ECO:0000256" key="2">
    <source>
        <dbReference type="ARBA" id="ARBA00022737"/>
    </source>
</evidence>
<dbReference type="PANTHER" id="PTHR45739:SF8">
    <property type="entry name" value="FRAS1-RELATED EXTRACELLULAR MATRIX PROTEIN 1"/>
    <property type="match status" value="1"/>
</dbReference>
<reference evidence="6 7" key="1">
    <citation type="submission" date="2024-04" db="EMBL/GenBank/DDBJ databases">
        <authorList>
            <person name="Waldvogel A.-M."/>
            <person name="Schoenle A."/>
        </authorList>
    </citation>
    <scope>NUCLEOTIDE SEQUENCE [LARGE SCALE GENOMIC DNA]</scope>
</reference>
<feature type="region of interest" description="Disordered" evidence="4">
    <location>
        <begin position="9"/>
        <end position="107"/>
    </location>
</feature>
<dbReference type="InterPro" id="IPR051561">
    <property type="entry name" value="FRAS1_ECM"/>
</dbReference>
<dbReference type="Proteomes" id="UP001497482">
    <property type="component" value="Chromosome 10"/>
</dbReference>
<keyword evidence="1" id="KW-0732">Signal</keyword>
<proteinExistence type="predicted"/>